<evidence type="ECO:0000256" key="1">
    <source>
        <dbReference type="ARBA" id="ARBA00007513"/>
    </source>
</evidence>
<dbReference type="InterPro" id="IPR008331">
    <property type="entry name" value="Ferritin_DPS_dom"/>
</dbReference>
<dbReference type="GO" id="GO:0008198">
    <property type="term" value="F:ferrous iron binding"/>
    <property type="evidence" value="ECO:0007669"/>
    <property type="project" value="TreeGrafter"/>
</dbReference>
<dbReference type="Pfam" id="PF00210">
    <property type="entry name" value="Ferritin"/>
    <property type="match status" value="1"/>
</dbReference>
<dbReference type="GO" id="GO:0006826">
    <property type="term" value="P:iron ion transport"/>
    <property type="evidence" value="ECO:0007669"/>
    <property type="project" value="InterPro"/>
</dbReference>
<evidence type="ECO:0000259" key="7">
    <source>
        <dbReference type="PROSITE" id="PS50905"/>
    </source>
</evidence>
<dbReference type="SUPFAM" id="SSF47240">
    <property type="entry name" value="Ferritin-like"/>
    <property type="match status" value="1"/>
</dbReference>
<evidence type="ECO:0000313" key="8">
    <source>
        <dbReference type="EMBL" id="CAG6465456.1"/>
    </source>
</evidence>
<evidence type="ECO:0000256" key="6">
    <source>
        <dbReference type="RuleBase" id="RU361145"/>
    </source>
</evidence>
<evidence type="ECO:0000256" key="3">
    <source>
        <dbReference type="ARBA" id="ARBA00022723"/>
    </source>
</evidence>
<dbReference type="EC" id="1.16.3.1" evidence="6"/>
<feature type="binding site" evidence="5">
    <location>
        <position position="96"/>
    </location>
    <ligand>
        <name>Fe cation</name>
        <dbReference type="ChEBI" id="CHEBI:24875"/>
        <label>1</label>
    </ligand>
</feature>
<keyword evidence="6" id="KW-0560">Oxidoreductase</keyword>
<comment type="catalytic activity">
    <reaction evidence="6">
        <text>4 Fe(2+) + O2 + 4 H(+) = 4 Fe(3+) + 2 H2O</text>
        <dbReference type="Rhea" id="RHEA:11148"/>
        <dbReference type="ChEBI" id="CHEBI:15377"/>
        <dbReference type="ChEBI" id="CHEBI:15378"/>
        <dbReference type="ChEBI" id="CHEBI:15379"/>
        <dbReference type="ChEBI" id="CHEBI:29033"/>
        <dbReference type="ChEBI" id="CHEBI:29034"/>
        <dbReference type="EC" id="1.16.3.1"/>
    </reaction>
</comment>
<evidence type="ECO:0000256" key="4">
    <source>
        <dbReference type="ARBA" id="ARBA00023004"/>
    </source>
</evidence>
<dbReference type="AlphaFoldDB" id="A0A8D8B4Z4"/>
<dbReference type="InterPro" id="IPR001519">
    <property type="entry name" value="Ferritin"/>
</dbReference>
<keyword evidence="3 5" id="KW-0479">Metal-binding</keyword>
<dbReference type="GO" id="GO:0008199">
    <property type="term" value="F:ferric iron binding"/>
    <property type="evidence" value="ECO:0007669"/>
    <property type="project" value="InterPro"/>
</dbReference>
<feature type="binding site" evidence="5">
    <location>
        <position position="175"/>
    </location>
    <ligand>
        <name>Fe cation</name>
        <dbReference type="ChEBI" id="CHEBI:24875"/>
        <label>1</label>
    </ligand>
</feature>
<keyword evidence="4 5" id="KW-0408">Iron</keyword>
<dbReference type="GO" id="GO:0004322">
    <property type="term" value="F:ferroxidase activity"/>
    <property type="evidence" value="ECO:0007669"/>
    <property type="project" value="UniProtKB-EC"/>
</dbReference>
<dbReference type="EMBL" id="HBUE01053413">
    <property type="protein sequence ID" value="CAG6465456.1"/>
    <property type="molecule type" value="Transcribed_RNA"/>
</dbReference>
<dbReference type="InterPro" id="IPR012347">
    <property type="entry name" value="Ferritin-like"/>
</dbReference>
<dbReference type="PANTHER" id="PTHR11431">
    <property type="entry name" value="FERRITIN"/>
    <property type="match status" value="1"/>
</dbReference>
<sequence length="212" mass="23793">MFVLRRLPLCTLPARRLFASGRVICPPEDPAQPDGSKSENLAAPQINALVQGAINEQINSELFASHTYLSMSYFFARSGVGLMGFSGLYRSMSQEEQSHADALAKYLLKRNGAVELNTIKKPATCSWANIGTTLNETVRLENCVSESLSALYRLAEKHNDVVTTEFIVTEFLNEQIESIREVNLLIARWRTLEKTPNGVYLLNRELEHKFKA</sequence>
<dbReference type="Gene3D" id="1.20.1260.10">
    <property type="match status" value="1"/>
</dbReference>
<comment type="similarity">
    <text evidence="1 6">Belongs to the ferritin family.</text>
</comment>
<feature type="domain" description="Ferritin-like diiron" evidence="7">
    <location>
        <begin position="44"/>
        <end position="193"/>
    </location>
</feature>
<dbReference type="GO" id="GO:0006879">
    <property type="term" value="P:intracellular iron ion homeostasis"/>
    <property type="evidence" value="ECO:0007669"/>
    <property type="project" value="UniProtKB-KW"/>
</dbReference>
<accession>A0A8D8B4Z4</accession>
<dbReference type="CDD" id="cd01056">
    <property type="entry name" value="Euk_Ferritin"/>
    <property type="match status" value="1"/>
</dbReference>
<feature type="binding site" evidence="5">
    <location>
        <position position="141"/>
    </location>
    <ligand>
        <name>Fe cation</name>
        <dbReference type="ChEBI" id="CHEBI:24875"/>
        <label>1</label>
    </ligand>
</feature>
<protein>
    <recommendedName>
        <fullName evidence="6">Ferritin</fullName>
        <ecNumber evidence="6">1.16.3.1</ecNumber>
    </recommendedName>
</protein>
<dbReference type="GO" id="GO:0005737">
    <property type="term" value="C:cytoplasm"/>
    <property type="evidence" value="ECO:0007669"/>
    <property type="project" value="TreeGrafter"/>
</dbReference>
<name>A0A8D8B4Z4_CULPI</name>
<evidence type="ECO:0000256" key="2">
    <source>
        <dbReference type="ARBA" id="ARBA00022434"/>
    </source>
</evidence>
<proteinExistence type="inferred from homology"/>
<evidence type="ECO:0000256" key="5">
    <source>
        <dbReference type="PIRSR" id="PIRSR601519-1"/>
    </source>
</evidence>
<feature type="binding site" evidence="5">
    <location>
        <position position="61"/>
    </location>
    <ligand>
        <name>Fe cation</name>
        <dbReference type="ChEBI" id="CHEBI:24875"/>
        <label>1</label>
    </ligand>
</feature>
<keyword evidence="2 6" id="KW-0409">Iron storage</keyword>
<reference evidence="8" key="1">
    <citation type="submission" date="2021-05" db="EMBL/GenBank/DDBJ databases">
        <authorList>
            <person name="Alioto T."/>
            <person name="Alioto T."/>
            <person name="Gomez Garrido J."/>
        </authorList>
    </citation>
    <scope>NUCLEOTIDE SEQUENCE</scope>
</reference>
<dbReference type="InterPro" id="IPR009040">
    <property type="entry name" value="Ferritin-like_diiron"/>
</dbReference>
<dbReference type="PANTHER" id="PTHR11431:SF75">
    <property type="entry name" value="FERRITIN"/>
    <property type="match status" value="1"/>
</dbReference>
<comment type="function">
    <text evidence="6">Stores iron in a soluble, non-toxic, readily available form. Important for iron homeostasis. Iron is taken up in the ferrous form and deposited as ferric hydroxides after oxidation.</text>
</comment>
<organism evidence="8">
    <name type="scientific">Culex pipiens</name>
    <name type="common">House mosquito</name>
    <dbReference type="NCBI Taxonomy" id="7175"/>
    <lineage>
        <taxon>Eukaryota</taxon>
        <taxon>Metazoa</taxon>
        <taxon>Ecdysozoa</taxon>
        <taxon>Arthropoda</taxon>
        <taxon>Hexapoda</taxon>
        <taxon>Insecta</taxon>
        <taxon>Pterygota</taxon>
        <taxon>Neoptera</taxon>
        <taxon>Endopterygota</taxon>
        <taxon>Diptera</taxon>
        <taxon>Nematocera</taxon>
        <taxon>Culicoidea</taxon>
        <taxon>Culicidae</taxon>
        <taxon>Culicinae</taxon>
        <taxon>Culicini</taxon>
        <taxon>Culex</taxon>
        <taxon>Culex</taxon>
    </lineage>
</organism>
<dbReference type="PROSITE" id="PS50905">
    <property type="entry name" value="FERRITIN_LIKE"/>
    <property type="match status" value="1"/>
</dbReference>
<dbReference type="InterPro" id="IPR009078">
    <property type="entry name" value="Ferritin-like_SF"/>
</dbReference>
<feature type="binding site" evidence="5">
    <location>
        <position position="99"/>
    </location>
    <ligand>
        <name>Fe cation</name>
        <dbReference type="ChEBI" id="CHEBI:24875"/>
        <label>1</label>
    </ligand>
</feature>